<reference evidence="1" key="2">
    <citation type="submission" date="2020-05" db="UniProtKB">
        <authorList>
            <consortium name="EnsemblMetazoa"/>
        </authorList>
    </citation>
    <scope>IDENTIFICATION</scope>
    <source>
        <strain evidence="1">IAEA</strain>
    </source>
</reference>
<evidence type="ECO:0000313" key="2">
    <source>
        <dbReference type="Proteomes" id="UP000092445"/>
    </source>
</evidence>
<reference evidence="2" key="1">
    <citation type="submission" date="2014-03" db="EMBL/GenBank/DDBJ databases">
        <authorList>
            <person name="Aksoy S."/>
            <person name="Warren W."/>
            <person name="Wilson R.K."/>
        </authorList>
    </citation>
    <scope>NUCLEOTIDE SEQUENCE [LARGE SCALE GENOMIC DNA]</scope>
    <source>
        <strain evidence="2">IAEA</strain>
    </source>
</reference>
<organism evidence="1 2">
    <name type="scientific">Glossina pallidipes</name>
    <name type="common">Tsetse fly</name>
    <dbReference type="NCBI Taxonomy" id="7398"/>
    <lineage>
        <taxon>Eukaryota</taxon>
        <taxon>Metazoa</taxon>
        <taxon>Ecdysozoa</taxon>
        <taxon>Arthropoda</taxon>
        <taxon>Hexapoda</taxon>
        <taxon>Insecta</taxon>
        <taxon>Pterygota</taxon>
        <taxon>Neoptera</taxon>
        <taxon>Endopterygota</taxon>
        <taxon>Diptera</taxon>
        <taxon>Brachycera</taxon>
        <taxon>Muscomorpha</taxon>
        <taxon>Hippoboscoidea</taxon>
        <taxon>Glossinidae</taxon>
        <taxon>Glossina</taxon>
    </lineage>
</organism>
<dbReference type="VEuPathDB" id="VectorBase:GPAI040561"/>
<evidence type="ECO:0000313" key="1">
    <source>
        <dbReference type="EnsemblMetazoa" id="GPAI040561-PA"/>
    </source>
</evidence>
<sequence>MEETVAYMLHTSLGAENAVAAELVVFADEVAILCCNMHGELIYDTIITVRFCDQLNMLGNTSTSDIKHVYQLKFFVRELGSYVDDTVIRQEILVRAVQYALREDKD</sequence>
<accession>A0A1B0ABV7</accession>
<proteinExistence type="predicted"/>
<dbReference type="AlphaFoldDB" id="A0A1B0ABV7"/>
<dbReference type="Proteomes" id="UP000092445">
    <property type="component" value="Unassembled WGS sequence"/>
</dbReference>
<name>A0A1B0ABV7_GLOPL</name>
<dbReference type="EnsemblMetazoa" id="GPAI040561-RA">
    <property type="protein sequence ID" value="GPAI040561-PA"/>
    <property type="gene ID" value="GPAI040561"/>
</dbReference>
<protein>
    <submittedName>
        <fullName evidence="1">Uncharacterized protein</fullName>
    </submittedName>
</protein>
<keyword evidence="2" id="KW-1185">Reference proteome</keyword>